<comment type="caution">
    <text evidence="1">The sequence shown here is derived from an EMBL/GenBank/DDBJ whole genome shotgun (WGS) entry which is preliminary data.</text>
</comment>
<dbReference type="SUPFAM" id="SSF109854">
    <property type="entry name" value="DinB/YfiT-like putative metalloenzymes"/>
    <property type="match status" value="1"/>
</dbReference>
<dbReference type="OrthoDB" id="73562at2"/>
<protein>
    <recommendedName>
        <fullName evidence="3">Damage-inducible protein DinB</fullName>
    </recommendedName>
</protein>
<gene>
    <name evidence="1" type="ORF">DES52_10997</name>
</gene>
<organism evidence="1 2">
    <name type="scientific">Deinococcus yavapaiensis KR-236</name>
    <dbReference type="NCBI Taxonomy" id="694435"/>
    <lineage>
        <taxon>Bacteria</taxon>
        <taxon>Thermotogati</taxon>
        <taxon>Deinococcota</taxon>
        <taxon>Deinococci</taxon>
        <taxon>Deinococcales</taxon>
        <taxon>Deinococcaceae</taxon>
        <taxon>Deinococcus</taxon>
    </lineage>
</organism>
<evidence type="ECO:0000313" key="1">
    <source>
        <dbReference type="EMBL" id="PYE53324.1"/>
    </source>
</evidence>
<proteinExistence type="predicted"/>
<reference evidence="1 2" key="1">
    <citation type="submission" date="2018-06" db="EMBL/GenBank/DDBJ databases">
        <title>Genomic Encyclopedia of Type Strains, Phase IV (KMG-IV): sequencing the most valuable type-strain genomes for metagenomic binning, comparative biology and taxonomic classification.</title>
        <authorList>
            <person name="Goeker M."/>
        </authorList>
    </citation>
    <scope>NUCLEOTIDE SEQUENCE [LARGE SCALE GENOMIC DNA]</scope>
    <source>
        <strain evidence="1 2">DSM 18048</strain>
    </source>
</reference>
<accession>A0A318S5D9</accession>
<sequence length="136" mass="15113">MNMLQLSLAGGGAHREVSKILQDISFETAVARATGTPHSIFELLWHVEASQRFLLEHATGGEVDWANVALWPSEESEAEFRRVLRDFQVGQAQAQMLAEAPSDRARDALTDLAVHNAYHLGQIVLLRRLHGDWTAS</sequence>
<dbReference type="EMBL" id="QJSX01000009">
    <property type="protein sequence ID" value="PYE53324.1"/>
    <property type="molecule type" value="Genomic_DNA"/>
</dbReference>
<dbReference type="Gene3D" id="1.20.120.450">
    <property type="entry name" value="dinb family like domain"/>
    <property type="match status" value="1"/>
</dbReference>
<dbReference type="InterPro" id="IPR034660">
    <property type="entry name" value="DinB/YfiT-like"/>
</dbReference>
<evidence type="ECO:0000313" key="2">
    <source>
        <dbReference type="Proteomes" id="UP000248326"/>
    </source>
</evidence>
<name>A0A318S5D9_9DEIO</name>
<evidence type="ECO:0008006" key="3">
    <source>
        <dbReference type="Google" id="ProtNLM"/>
    </source>
</evidence>
<keyword evidence="2" id="KW-1185">Reference proteome</keyword>
<dbReference type="Proteomes" id="UP000248326">
    <property type="component" value="Unassembled WGS sequence"/>
</dbReference>
<dbReference type="AlphaFoldDB" id="A0A318S5D9"/>